<keyword evidence="3 7" id="KW-0645">Protease</keyword>
<reference evidence="10" key="3">
    <citation type="submission" date="2025-09" db="UniProtKB">
        <authorList>
            <consortium name="Ensembl"/>
        </authorList>
    </citation>
    <scope>IDENTIFICATION</scope>
</reference>
<dbReference type="GO" id="GO:0004843">
    <property type="term" value="F:cysteine-type deubiquitinase activity"/>
    <property type="evidence" value="ECO:0007669"/>
    <property type="project" value="UniProtKB-UniRule"/>
</dbReference>
<dbReference type="Ensembl" id="ENSOGAT00000031681.1">
    <property type="protein sequence ID" value="ENSOGAP00000018445.1"/>
    <property type="gene ID" value="ENSOGAG00000029621.1"/>
</dbReference>
<keyword evidence="6 7" id="KW-0788">Thiol protease</keyword>
<dbReference type="HOGENOM" id="CLU_012557_0_0_1"/>
<dbReference type="CDD" id="cd02257">
    <property type="entry name" value="Peptidase_C19"/>
    <property type="match status" value="2"/>
</dbReference>
<dbReference type="FunCoup" id="H0XQQ3">
    <property type="interactions" value="24"/>
</dbReference>
<name>H0XQQ3_OTOGA</name>
<dbReference type="PANTHER" id="PTHR24006">
    <property type="entry name" value="UBIQUITIN CARBOXYL-TERMINAL HYDROLASE"/>
    <property type="match status" value="1"/>
</dbReference>
<dbReference type="GO" id="GO:0016579">
    <property type="term" value="P:protein deubiquitination"/>
    <property type="evidence" value="ECO:0007669"/>
    <property type="project" value="InterPro"/>
</dbReference>
<dbReference type="EMBL" id="AAQR03131249">
    <property type="status" value="NOT_ANNOTATED_CDS"/>
    <property type="molecule type" value="Genomic_DNA"/>
</dbReference>
<dbReference type="Proteomes" id="UP000005225">
    <property type="component" value="Unassembled WGS sequence"/>
</dbReference>
<feature type="region of interest" description="Disordered" evidence="8">
    <location>
        <begin position="711"/>
        <end position="741"/>
    </location>
</feature>
<evidence type="ECO:0000256" key="8">
    <source>
        <dbReference type="SAM" id="MobiDB-lite"/>
    </source>
</evidence>
<dbReference type="eggNOG" id="KOG1868">
    <property type="taxonomic scope" value="Eukaryota"/>
</dbReference>
<comment type="similarity">
    <text evidence="2 7">Belongs to the peptidase C19 family.</text>
</comment>
<dbReference type="InterPro" id="IPR038093">
    <property type="entry name" value="USP37-like_PH_sf"/>
</dbReference>
<feature type="compositionally biased region" description="Basic and acidic residues" evidence="8">
    <location>
        <begin position="920"/>
        <end position="930"/>
    </location>
</feature>
<dbReference type="InParanoid" id="H0XQQ3"/>
<evidence type="ECO:0000256" key="2">
    <source>
        <dbReference type="ARBA" id="ARBA00009085"/>
    </source>
</evidence>
<keyword evidence="5 7" id="KW-0378">Hydrolase</keyword>
<comment type="function">
    <text evidence="7">Deubiquitinating enzyme that removes conjugated ubiquitin from specific proteins to regulate different cellular processes.</text>
</comment>
<feature type="region of interest" description="Disordered" evidence="8">
    <location>
        <begin position="179"/>
        <end position="206"/>
    </location>
</feature>
<reference evidence="10" key="2">
    <citation type="submission" date="2025-08" db="UniProtKB">
        <authorList>
            <consortium name="Ensembl"/>
        </authorList>
    </citation>
    <scope>IDENTIFICATION</scope>
</reference>
<evidence type="ECO:0000256" key="4">
    <source>
        <dbReference type="ARBA" id="ARBA00022786"/>
    </source>
</evidence>
<dbReference type="OMA" id="NHLHLTF"/>
<evidence type="ECO:0000313" key="10">
    <source>
        <dbReference type="Ensembl" id="ENSOGAP00000018445.1"/>
    </source>
</evidence>
<dbReference type="AlphaFoldDB" id="H0XQQ3"/>
<evidence type="ECO:0000256" key="6">
    <source>
        <dbReference type="ARBA" id="ARBA00022807"/>
    </source>
</evidence>
<feature type="region of interest" description="Disordered" evidence="8">
    <location>
        <begin position="806"/>
        <end position="836"/>
    </location>
</feature>
<feature type="compositionally biased region" description="Basic and acidic residues" evidence="8">
    <location>
        <begin position="816"/>
        <end position="836"/>
    </location>
</feature>
<dbReference type="GO" id="GO:0000082">
    <property type="term" value="P:G1/S transition of mitotic cell cycle"/>
    <property type="evidence" value="ECO:0007669"/>
    <property type="project" value="TreeGrafter"/>
</dbReference>
<dbReference type="PROSITE" id="PS50235">
    <property type="entry name" value="USP_3"/>
    <property type="match status" value="1"/>
</dbReference>
<dbReference type="GO" id="GO:0005829">
    <property type="term" value="C:cytosol"/>
    <property type="evidence" value="ECO:0007669"/>
    <property type="project" value="TreeGrafter"/>
</dbReference>
<sequence>MAATMVHGFVQLWSRKSGMSKSKEVYIETVEGKKKIKLVLYFNNGQYKIFRLSNNIKNVVLRSYGEKQNHLHLTFQNNNFLFIDKLSSSDAEQLKLFLDRVRENKIQPCKRPHMQKDGVGSTKTEKEAHQTSFYKVLKKSRYLLAESGKGSEKPALKKIPLLMSKSSTPIREGLVESLHKGNQMTPSKSEMNENGKENVTKDKKSKRDTLRYIRHKWEKQLKLLKFDDLKGNKKLEFGSSAKSGSLGNPDLGTTSLLQTLTEKTFLAFLMESKNTVNGPEWEKLKTSFDLYPEKLWQGLPNLGNTCYMNSVLQCLFAIPSFAEDLLYQHFPWGNIPLDALSLSLTQLLVLKDIYNTKVKELLLQSIKKAVSSVADIFSGNIQNDAHEFLGHCFDQLKESLGSFCTVWKTRSEFQEENSPEEIPTDKEATKELFCPINSNFEFELLRSIVCSACGHVVLKAELNNYLSVNLPQGPKLSSSSIQSMFDLFFEAEELEYNCAKCSHKISIGEHQFCTLPRILIVHLKRYGFNDVWSLVKDDQEVIVSEHLNVTAYCNDSTKPPVPVSKNVQKKDFGALQVFQKMNPESLSSLTSSLKLTLESKDSLAQHLRSDVSGPEWVCKRASRKQERKELRKVAKLNIMQSESSRLKQKTLIERELLASSELHENQRVGTPVEIEDFDEQTLLCDEITICDEVLEPPQAPLGSFANLVPQSYTEDSSSSTELNSQEDTVMSSEPQQAPPGNFTKLVLQSHMEDSSSATKLNLQEDIGTSPEPQQASLLVPQSHTEGCSPPAELNLQEDVVMYQGALDSNQNPGKKGILDKKTEPKATEPKRNDDKDDRYTYRLIGVVSHLGKTPNSGHYLCDAFDFDRQVWFTYNDMHVSNIQEDLMQKSRAGTGYMFFYMHNKIFEDLMKRPKTSQVPSKEKGMPPREK</sequence>
<dbReference type="InterPro" id="IPR028889">
    <property type="entry name" value="USP"/>
</dbReference>
<comment type="catalytic activity">
    <reaction evidence="1 7">
        <text>Thiol-dependent hydrolysis of ester, thioester, amide, peptide and isopeptide bonds formed by the C-terminal Gly of ubiquitin (a 76-residue protein attached to proteins as an intracellular targeting signal).</text>
        <dbReference type="EC" id="3.4.19.12"/>
    </reaction>
</comment>
<dbReference type="InterPro" id="IPR018200">
    <property type="entry name" value="USP_CS"/>
</dbReference>
<dbReference type="Gene3D" id="3.90.70.10">
    <property type="entry name" value="Cysteine proteinases"/>
    <property type="match status" value="2"/>
</dbReference>
<dbReference type="GO" id="GO:0005634">
    <property type="term" value="C:nucleus"/>
    <property type="evidence" value="ECO:0007669"/>
    <property type="project" value="TreeGrafter"/>
</dbReference>
<dbReference type="InterPro" id="IPR038765">
    <property type="entry name" value="Papain-like_cys_pep_sf"/>
</dbReference>
<dbReference type="Gene3D" id="2.30.29.180">
    <property type="entry name" value="Ubiquitin carboxyl-terminal hydrolase 26/29/37, pleckstrin homology-like domain"/>
    <property type="match status" value="1"/>
</dbReference>
<dbReference type="FunFam" id="2.30.29.180:FF:000001">
    <property type="entry name" value="Ubiquitin carboxyl-terminal hydrolase 37"/>
    <property type="match status" value="1"/>
</dbReference>
<dbReference type="PROSITE" id="PS00972">
    <property type="entry name" value="USP_1"/>
    <property type="match status" value="1"/>
</dbReference>
<evidence type="ECO:0000256" key="3">
    <source>
        <dbReference type="ARBA" id="ARBA00022670"/>
    </source>
</evidence>
<feature type="compositionally biased region" description="Polar residues" evidence="8">
    <location>
        <begin position="180"/>
        <end position="189"/>
    </location>
</feature>
<accession>H0XQQ3</accession>
<keyword evidence="11" id="KW-1185">Reference proteome</keyword>
<evidence type="ECO:0000256" key="7">
    <source>
        <dbReference type="RuleBase" id="RU366025"/>
    </source>
</evidence>
<dbReference type="Pfam" id="PF00443">
    <property type="entry name" value="UCH"/>
    <property type="match status" value="1"/>
</dbReference>
<dbReference type="InterPro" id="IPR001394">
    <property type="entry name" value="Peptidase_C19_UCH"/>
</dbReference>
<organism evidence="10 11">
    <name type="scientific">Otolemur garnettii</name>
    <name type="common">Small-eared galago</name>
    <name type="synonym">Garnett's greater bushbaby</name>
    <dbReference type="NCBI Taxonomy" id="30611"/>
    <lineage>
        <taxon>Eukaryota</taxon>
        <taxon>Metazoa</taxon>
        <taxon>Chordata</taxon>
        <taxon>Craniata</taxon>
        <taxon>Vertebrata</taxon>
        <taxon>Euteleostomi</taxon>
        <taxon>Mammalia</taxon>
        <taxon>Eutheria</taxon>
        <taxon>Euarchontoglires</taxon>
        <taxon>Primates</taxon>
        <taxon>Strepsirrhini</taxon>
        <taxon>Lorisiformes</taxon>
        <taxon>Galagidae</taxon>
        <taxon>Otolemur</taxon>
    </lineage>
</organism>
<dbReference type="GO" id="GO:0006508">
    <property type="term" value="P:proteolysis"/>
    <property type="evidence" value="ECO:0007669"/>
    <property type="project" value="UniProtKB-KW"/>
</dbReference>
<evidence type="ECO:0000259" key="9">
    <source>
        <dbReference type="PROSITE" id="PS50235"/>
    </source>
</evidence>
<feature type="domain" description="USP" evidence="9">
    <location>
        <begin position="297"/>
        <end position="903"/>
    </location>
</feature>
<dbReference type="PANTHER" id="PTHR24006:SF711">
    <property type="entry name" value="UBIQUITIN CARBOXYL-TERMINAL HYDROLASE 29"/>
    <property type="match status" value="1"/>
</dbReference>
<evidence type="ECO:0000256" key="1">
    <source>
        <dbReference type="ARBA" id="ARBA00000707"/>
    </source>
</evidence>
<evidence type="ECO:0000313" key="11">
    <source>
        <dbReference type="Proteomes" id="UP000005225"/>
    </source>
</evidence>
<dbReference type="InterPro" id="IPR050164">
    <property type="entry name" value="Peptidase_C19"/>
</dbReference>
<dbReference type="STRING" id="30611.ENSOGAP00000018445"/>
<feature type="region of interest" description="Disordered" evidence="8">
    <location>
        <begin position="911"/>
        <end position="930"/>
    </location>
</feature>
<evidence type="ECO:0000256" key="5">
    <source>
        <dbReference type="ARBA" id="ARBA00022801"/>
    </source>
</evidence>
<dbReference type="SUPFAM" id="SSF54001">
    <property type="entry name" value="Cysteine proteinases"/>
    <property type="match status" value="1"/>
</dbReference>
<feature type="compositionally biased region" description="Polar residues" evidence="8">
    <location>
        <begin position="711"/>
        <end position="735"/>
    </location>
</feature>
<dbReference type="GeneTree" id="ENSGT00940000161929"/>
<dbReference type="PROSITE" id="PS00973">
    <property type="entry name" value="USP_2"/>
    <property type="match status" value="1"/>
</dbReference>
<keyword evidence="4 7" id="KW-0833">Ubl conjugation pathway</keyword>
<dbReference type="EC" id="3.4.19.12" evidence="7"/>
<proteinExistence type="inferred from homology"/>
<protein>
    <recommendedName>
        <fullName evidence="7">Ubiquitin carboxyl-terminal hydrolase</fullName>
        <ecNumber evidence="7">3.4.19.12</ecNumber>
    </recommendedName>
</protein>
<dbReference type="Pfam" id="PF16674">
    <property type="entry name" value="UCH_N"/>
    <property type="match status" value="1"/>
</dbReference>
<feature type="compositionally biased region" description="Basic and acidic residues" evidence="8">
    <location>
        <begin position="190"/>
        <end position="206"/>
    </location>
</feature>
<reference evidence="11" key="1">
    <citation type="submission" date="2011-03" db="EMBL/GenBank/DDBJ databases">
        <title>Version 3 of the genome sequence of Otolemur garnettii (Bushbaby).</title>
        <authorList>
            <consortium name="The Broad Institute Genome Sequencing Platform"/>
            <person name="Di Palma F."/>
            <person name="Johnson J."/>
            <person name="Lander E.S."/>
            <person name="Lindblad-Toh K."/>
            <person name="Jaffe D.B."/>
            <person name="Gnerre S."/>
            <person name="MacCallum I."/>
            <person name="Przybylski D."/>
            <person name="Ribeiro F.J."/>
            <person name="Burton J.N."/>
            <person name="Walker B.J."/>
            <person name="Sharpe T."/>
            <person name="Hall G."/>
        </authorList>
    </citation>
    <scope>NUCLEOTIDE SEQUENCE [LARGE SCALE GENOMIC DNA]</scope>
</reference>
<dbReference type="InterPro" id="IPR032069">
    <property type="entry name" value="USP37-like_PH"/>
</dbReference>
<dbReference type="CDD" id="cd13312">
    <property type="entry name" value="PH_USP37_like"/>
    <property type="match status" value="1"/>
</dbReference>